<reference evidence="13" key="1">
    <citation type="journal article" date="2016" name="BMC Biol.">
        <title>Parallel evolution of highly conserved plastid genome architecture in red seaweeds and seed plants.</title>
        <authorList>
            <person name="Lee J."/>
            <person name="Cho C.H."/>
            <person name="Park S.I."/>
            <person name="Choi J.W."/>
            <person name="Song H.S."/>
            <person name="West J.A."/>
            <person name="Bhattacharya D."/>
            <person name="Yoon H.S."/>
        </authorList>
    </citation>
    <scope>NUCLEOTIDE SEQUENCE</scope>
</reference>
<dbReference type="Pfam" id="PF01676">
    <property type="entry name" value="Metalloenzyme"/>
    <property type="match status" value="1"/>
</dbReference>
<feature type="binding site" evidence="7 9">
    <location>
        <position position="194"/>
    </location>
    <ligand>
        <name>substrate</name>
    </ligand>
</feature>
<comment type="pathway">
    <text evidence="1 7">Carbohydrate degradation; glycolysis; pyruvate from D-glyceraldehyde 3-phosphate: step 3/5.</text>
</comment>
<evidence type="ECO:0000256" key="2">
    <source>
        <dbReference type="ARBA" id="ARBA00008819"/>
    </source>
</evidence>
<comment type="cofactor">
    <cofactor evidence="7">
        <name>Mn(2+)</name>
        <dbReference type="ChEBI" id="CHEBI:29035"/>
    </cofactor>
    <text evidence="7">Binds 2 manganese ions per subunit.</text>
</comment>
<dbReference type="HAMAP" id="MF_01038">
    <property type="entry name" value="GpmI"/>
    <property type="match status" value="1"/>
</dbReference>
<feature type="domain" description="Metalloenzyme" evidence="11">
    <location>
        <begin position="8"/>
        <end position="503"/>
    </location>
</feature>
<keyword evidence="4 7" id="KW-0324">Glycolysis</keyword>
<dbReference type="GeneID" id="29074036"/>
<dbReference type="CDD" id="cd16010">
    <property type="entry name" value="iPGM"/>
    <property type="match status" value="1"/>
</dbReference>
<dbReference type="FunFam" id="3.40.1450.10:FF:000002">
    <property type="entry name" value="2,3-bisphosphoglycerate-independent phosphoglycerate mutase"/>
    <property type="match status" value="1"/>
</dbReference>
<organism evidence="13">
    <name type="scientific">Erythrotrichia carnea</name>
    <dbReference type="NCBI Taxonomy" id="35151"/>
    <lineage>
        <taxon>Eukaryota</taxon>
        <taxon>Rhodophyta</taxon>
        <taxon>Compsopogonophyceae</taxon>
        <taxon>Erythropeltidales</taxon>
        <taxon>Erythrotrichiaceae</taxon>
        <taxon>Erythrotrichia</taxon>
    </lineage>
</organism>
<protein>
    <recommendedName>
        <fullName evidence="7">2,3-bisphosphoglycerate-independent phosphoglycerate mutase</fullName>
        <shortName evidence="7">BPG-independent PGAM</shortName>
        <shortName evidence="7">Phosphoglyceromutase</shortName>
        <shortName evidence="7">iPGM</shortName>
        <ecNumber evidence="7">5.4.2.12</ecNumber>
    </recommendedName>
</protein>
<evidence type="ECO:0000259" key="11">
    <source>
        <dbReference type="Pfam" id="PF01676"/>
    </source>
</evidence>
<reference evidence="13" key="2">
    <citation type="submission" date="2017-07" db="EMBL/GenBank/DDBJ databases">
        <authorList>
            <person name="Sun Z.S."/>
            <person name="Albrecht U."/>
            <person name="Echele G."/>
            <person name="Lee C.C."/>
        </authorList>
    </citation>
    <scope>NUCLEOTIDE SEQUENCE</scope>
</reference>
<comment type="similarity">
    <text evidence="2 7">Belongs to the BPG-independent phosphoglycerate mutase family.</text>
</comment>
<feature type="domain" description="BPG-independent PGAM N-terminal" evidence="12">
    <location>
        <begin position="85"/>
        <end position="294"/>
    </location>
</feature>
<dbReference type="Gene3D" id="3.40.1450.10">
    <property type="entry name" value="BPG-independent phosphoglycerate mutase, domain B"/>
    <property type="match status" value="1"/>
</dbReference>
<gene>
    <name evidence="13" type="primary">pgmA</name>
    <name evidence="7" type="synonym">gpmI</name>
    <name evidence="13" type="ORF">Eryt_008</name>
</gene>
<accession>A0A1C9CEA3</accession>
<feature type="active site" description="Phosphoserine intermediate" evidence="7 8">
    <location>
        <position position="65"/>
    </location>
</feature>
<name>A0A1C9CEA3_9RHOD</name>
<feature type="binding site" evidence="7 9">
    <location>
        <begin position="156"/>
        <end position="157"/>
    </location>
    <ligand>
        <name>substrate</name>
    </ligand>
</feature>
<evidence type="ECO:0000256" key="5">
    <source>
        <dbReference type="ARBA" id="ARBA00023211"/>
    </source>
</evidence>
<dbReference type="GO" id="GO:0005829">
    <property type="term" value="C:cytosol"/>
    <property type="evidence" value="ECO:0007669"/>
    <property type="project" value="TreeGrafter"/>
</dbReference>
<evidence type="ECO:0000313" key="13">
    <source>
        <dbReference type="EMBL" id="AOM66674.1"/>
    </source>
</evidence>
<dbReference type="GO" id="GO:0006007">
    <property type="term" value="P:glucose catabolic process"/>
    <property type="evidence" value="ECO:0007669"/>
    <property type="project" value="InterPro"/>
</dbReference>
<geneLocation type="plastid" evidence="13"/>
<dbReference type="InterPro" id="IPR006124">
    <property type="entry name" value="Metalloenzyme"/>
</dbReference>
<keyword evidence="13" id="KW-0934">Plastid</keyword>
<dbReference type="AlphaFoldDB" id="A0A1C9CEA3"/>
<evidence type="ECO:0000259" key="12">
    <source>
        <dbReference type="Pfam" id="PF06415"/>
    </source>
</evidence>
<dbReference type="PANTHER" id="PTHR31637:SF0">
    <property type="entry name" value="2,3-BISPHOSPHOGLYCERATE-INDEPENDENT PHOSPHOGLYCERATE MUTASE"/>
    <property type="match status" value="1"/>
</dbReference>
<dbReference type="Pfam" id="PF06415">
    <property type="entry name" value="iPGM_N"/>
    <property type="match status" value="1"/>
</dbReference>
<evidence type="ECO:0000256" key="9">
    <source>
        <dbReference type="PIRSR" id="PIRSR001492-2"/>
    </source>
</evidence>
<evidence type="ECO:0000256" key="8">
    <source>
        <dbReference type="PIRSR" id="PIRSR001492-1"/>
    </source>
</evidence>
<evidence type="ECO:0000256" key="4">
    <source>
        <dbReference type="ARBA" id="ARBA00023152"/>
    </source>
</evidence>
<dbReference type="RefSeq" id="YP_009297331.1">
    <property type="nucleotide sequence ID" value="NC_031176.2"/>
</dbReference>
<dbReference type="InterPro" id="IPR017850">
    <property type="entry name" value="Alkaline_phosphatase_core_sf"/>
</dbReference>
<evidence type="ECO:0000256" key="7">
    <source>
        <dbReference type="HAMAP-Rule" id="MF_01038"/>
    </source>
</evidence>
<dbReference type="NCBIfam" id="TIGR01307">
    <property type="entry name" value="pgm_bpd_ind"/>
    <property type="match status" value="1"/>
</dbReference>
<dbReference type="SUPFAM" id="SSF64158">
    <property type="entry name" value="2,3-Bisphosphoglycerate-independent phosphoglycerate mutase, substrate-binding domain"/>
    <property type="match status" value="1"/>
</dbReference>
<dbReference type="UniPathway" id="UPA00109">
    <property type="reaction ID" value="UER00186"/>
</dbReference>
<evidence type="ECO:0000256" key="10">
    <source>
        <dbReference type="PIRSR" id="PIRSR001492-3"/>
    </source>
</evidence>
<feature type="binding site" evidence="7 10">
    <location>
        <position position="439"/>
    </location>
    <ligand>
        <name>Mn(2+)</name>
        <dbReference type="ChEBI" id="CHEBI:29035"/>
        <label>2</label>
    </ligand>
</feature>
<keyword evidence="6 7" id="KW-0413">Isomerase</keyword>
<feature type="binding site" evidence="7 10">
    <location>
        <position position="402"/>
    </location>
    <ligand>
        <name>Mn(2+)</name>
        <dbReference type="ChEBI" id="CHEBI:29035"/>
        <label>1</label>
    </ligand>
</feature>
<feature type="binding site" evidence="7 10">
    <location>
        <position position="440"/>
    </location>
    <ligand>
        <name>Mn(2+)</name>
        <dbReference type="ChEBI" id="CHEBI:29035"/>
        <label>2</label>
    </ligand>
</feature>
<evidence type="ECO:0000256" key="1">
    <source>
        <dbReference type="ARBA" id="ARBA00004798"/>
    </source>
</evidence>
<feature type="binding site" evidence="7 9">
    <location>
        <position position="126"/>
    </location>
    <ligand>
        <name>substrate</name>
    </ligand>
</feature>
<dbReference type="InterPro" id="IPR005995">
    <property type="entry name" value="Pgm_bpd_ind"/>
</dbReference>
<dbReference type="GO" id="GO:0030145">
    <property type="term" value="F:manganese ion binding"/>
    <property type="evidence" value="ECO:0007669"/>
    <property type="project" value="UniProtKB-UniRule"/>
</dbReference>
<dbReference type="InterPro" id="IPR011258">
    <property type="entry name" value="BPG-indep_PGM_N"/>
</dbReference>
<feature type="binding site" evidence="7 9">
    <location>
        <begin position="258"/>
        <end position="261"/>
    </location>
    <ligand>
        <name>substrate</name>
    </ligand>
</feature>
<evidence type="ECO:0000256" key="6">
    <source>
        <dbReference type="ARBA" id="ARBA00023235"/>
    </source>
</evidence>
<feature type="binding site" evidence="7 9">
    <location>
        <position position="331"/>
    </location>
    <ligand>
        <name>substrate</name>
    </ligand>
</feature>
<dbReference type="InterPro" id="IPR036646">
    <property type="entry name" value="PGAM_B_sf"/>
</dbReference>
<feature type="binding site" evidence="7 10">
    <location>
        <position position="65"/>
    </location>
    <ligand>
        <name>Mn(2+)</name>
        <dbReference type="ChEBI" id="CHEBI:29035"/>
        <label>2</label>
    </ligand>
</feature>
<evidence type="ECO:0000256" key="3">
    <source>
        <dbReference type="ARBA" id="ARBA00022723"/>
    </source>
</evidence>
<dbReference type="PANTHER" id="PTHR31637">
    <property type="entry name" value="2,3-BISPHOSPHOGLYCERATE-INDEPENDENT PHOSPHOGLYCERATE MUTASE"/>
    <property type="match status" value="1"/>
</dbReference>
<feature type="binding site" evidence="7 10">
    <location>
        <position position="457"/>
    </location>
    <ligand>
        <name>Mn(2+)</name>
        <dbReference type="ChEBI" id="CHEBI:29035"/>
        <label>1</label>
    </ligand>
</feature>
<keyword evidence="5 7" id="KW-0464">Manganese</keyword>
<feature type="binding site" evidence="7 10">
    <location>
        <position position="15"/>
    </location>
    <ligand>
        <name>Mn(2+)</name>
        <dbReference type="ChEBI" id="CHEBI:29035"/>
        <label>2</label>
    </ligand>
</feature>
<feature type="binding site" evidence="7 9">
    <location>
        <position position="188"/>
    </location>
    <ligand>
        <name>substrate</name>
    </ligand>
</feature>
<dbReference type="PIRSF" id="PIRSF001492">
    <property type="entry name" value="IPGAM"/>
    <property type="match status" value="1"/>
</dbReference>
<dbReference type="SUPFAM" id="SSF53649">
    <property type="entry name" value="Alkaline phosphatase-like"/>
    <property type="match status" value="1"/>
</dbReference>
<dbReference type="EC" id="5.4.2.12" evidence="7"/>
<comment type="catalytic activity">
    <reaction evidence="7">
        <text>(2R)-2-phosphoglycerate = (2R)-3-phosphoglycerate</text>
        <dbReference type="Rhea" id="RHEA:15901"/>
        <dbReference type="ChEBI" id="CHEBI:58272"/>
        <dbReference type="ChEBI" id="CHEBI:58289"/>
        <dbReference type="EC" id="5.4.2.12"/>
    </reaction>
</comment>
<dbReference type="EMBL" id="KX284721">
    <property type="protein sequence ID" value="AOM66674.1"/>
    <property type="molecule type" value="Genomic_DNA"/>
</dbReference>
<feature type="binding site" evidence="7 10">
    <location>
        <position position="398"/>
    </location>
    <ligand>
        <name>Mn(2+)</name>
        <dbReference type="ChEBI" id="CHEBI:29035"/>
        <label>1</label>
    </ligand>
</feature>
<proteinExistence type="inferred from homology"/>
<dbReference type="GO" id="GO:0006096">
    <property type="term" value="P:glycolytic process"/>
    <property type="evidence" value="ECO:0007669"/>
    <property type="project" value="UniProtKB-UniRule"/>
</dbReference>
<dbReference type="GO" id="GO:0004619">
    <property type="term" value="F:phosphoglycerate mutase activity"/>
    <property type="evidence" value="ECO:0007669"/>
    <property type="project" value="UniProtKB-UniRule"/>
</dbReference>
<keyword evidence="3 7" id="KW-0479">Metal-binding</keyword>
<dbReference type="Gene3D" id="3.40.720.10">
    <property type="entry name" value="Alkaline Phosphatase, subunit A"/>
    <property type="match status" value="1"/>
</dbReference>
<sequence length="524" mass="58634">MSTHKTYPVVLTILDGWGYRQEPSGNAVMNAKTPILDSLLNNYPTTFLEASGKAVGLPEAQVGNSEVGHTTIGAGRVIRQDLVRISESIVDKTFFDNPILVDVCSKLERSKKKLHLVGLCSDGGVHSHIDHLLALIELSQKYNLSQICIHFITDGRDTGQYSALEFLNKIENFMKDMDNIEISSIIGRYYAMDRDCRWNRTKLAYDILTAPSLTTTQNPEDIINQFYKEGISDEFFPPTQVTDNHIVEGDGILFFNYRPDRMRQLLQSFAKTNFKGFERSLISSLRLATFTQYASSLAVPIVFPPNKLDNFLGEIVSNNSLRQLRISETEKYAHVTYFFNGGTEEPFIGEDRELISSPKVATYDQSPEMASAEITDSLINAIKKEYYSLIIVNYANPDMLGHTGNFEATVKAMEIVDIHIGQLMEAVSKVRGTLIITADHGNAEYMYDNKGEPHTAHTTNLVPFILLEGEKNKIVGHGGNVKLKSKGSLADIAPTILDMLKLSKPKEMDGQSLIQPVNYEMRVE</sequence>
<comment type="function">
    <text evidence="7">Catalyzes the interconversion of 2-phosphoglycerate and 3-phosphoglycerate.</text>
</comment>